<feature type="binding site" evidence="8">
    <location>
        <position position="43"/>
    </location>
    <ligand>
        <name>Zn(2+)</name>
        <dbReference type="ChEBI" id="CHEBI:29105"/>
    </ligand>
</feature>
<evidence type="ECO:0000256" key="7">
    <source>
        <dbReference type="ARBA" id="ARBA00023242"/>
    </source>
</evidence>
<evidence type="ECO:0000256" key="9">
    <source>
        <dbReference type="SAM" id="Coils"/>
    </source>
</evidence>
<keyword evidence="7 8" id="KW-0539">Nucleus</keyword>
<evidence type="ECO:0000256" key="1">
    <source>
        <dbReference type="ARBA" id="ARBA00004123"/>
    </source>
</evidence>
<dbReference type="Pfam" id="PF04502">
    <property type="entry name" value="Saf4_Yju2"/>
    <property type="match status" value="1"/>
</dbReference>
<gene>
    <name evidence="11" type="ORF">PBRA_003881</name>
    <name evidence="12" type="ORF">PLBR_LOCUS3649</name>
</gene>
<protein>
    <recommendedName>
        <fullName evidence="8">Splicing factor YJU2</fullName>
    </recommendedName>
</protein>
<dbReference type="InterPro" id="IPR043701">
    <property type="entry name" value="Yju2"/>
</dbReference>
<accession>A0A0G4IJ61</accession>
<evidence type="ECO:0000313" key="11">
    <source>
        <dbReference type="EMBL" id="CEO95115.1"/>
    </source>
</evidence>
<comment type="subunit">
    <text evidence="8">Component of the spliceosome. Present in the activated B complex, the catalytically activated B* complex which catalyzes the branching, the catalytic step 1 C complex catalyzing the exon ligation, and the postcatalytic P complex containing the ligated exons (mRNA) and the excised lariat intron.</text>
</comment>
<keyword evidence="6" id="KW-0508">mRNA splicing</keyword>
<feature type="binding site" evidence="8">
    <location>
        <position position="83"/>
    </location>
    <ligand>
        <name>Zn(2+)</name>
        <dbReference type="ChEBI" id="CHEBI:29105"/>
    </ligand>
</feature>
<organism evidence="11 13">
    <name type="scientific">Plasmodiophora brassicae</name>
    <name type="common">Clubroot disease agent</name>
    <dbReference type="NCBI Taxonomy" id="37360"/>
    <lineage>
        <taxon>Eukaryota</taxon>
        <taxon>Sar</taxon>
        <taxon>Rhizaria</taxon>
        <taxon>Endomyxa</taxon>
        <taxon>Phytomyxea</taxon>
        <taxon>Plasmodiophorida</taxon>
        <taxon>Plasmodiophoridae</taxon>
        <taxon>Plasmodiophora</taxon>
    </lineage>
</organism>
<keyword evidence="5 8" id="KW-0862">Zinc</keyword>
<proteinExistence type="inferred from homology"/>
<keyword evidence="3 8" id="KW-0479">Metal-binding</keyword>
<dbReference type="STRING" id="37360.A0A0G4IJ61"/>
<feature type="region of interest" description="Disordered" evidence="10">
    <location>
        <begin position="208"/>
        <end position="284"/>
    </location>
</feature>
<evidence type="ECO:0000256" key="6">
    <source>
        <dbReference type="ARBA" id="ARBA00023187"/>
    </source>
</evidence>
<evidence type="ECO:0000313" key="14">
    <source>
        <dbReference type="Proteomes" id="UP000290189"/>
    </source>
</evidence>
<dbReference type="GO" id="GO:0000349">
    <property type="term" value="P:generation of catalytic spliceosome for first transesterification step"/>
    <property type="evidence" value="ECO:0007669"/>
    <property type="project" value="UniProtKB-UniRule"/>
</dbReference>
<dbReference type="InterPro" id="IPR007590">
    <property type="entry name" value="Saf4/Yju2"/>
</dbReference>
<reference evidence="12 14" key="2">
    <citation type="submission" date="2018-03" db="EMBL/GenBank/DDBJ databases">
        <authorList>
            <person name="Fogelqvist J."/>
        </authorList>
    </citation>
    <scope>NUCLEOTIDE SEQUENCE [LARGE SCALE GENOMIC DNA]</scope>
</reference>
<feature type="binding site" evidence="8">
    <location>
        <position position="80"/>
    </location>
    <ligand>
        <name>Zn(2+)</name>
        <dbReference type="ChEBI" id="CHEBI:29105"/>
    </ligand>
</feature>
<dbReference type="PANTHER" id="PTHR12111:SF1">
    <property type="entry name" value="SPLICING FACTOR YJU2"/>
    <property type="match status" value="1"/>
</dbReference>
<evidence type="ECO:0000313" key="13">
    <source>
        <dbReference type="Proteomes" id="UP000039324"/>
    </source>
</evidence>
<dbReference type="GO" id="GO:0071006">
    <property type="term" value="C:U2-type catalytic step 1 spliceosome"/>
    <property type="evidence" value="ECO:0007669"/>
    <property type="project" value="UniProtKB-UniRule"/>
</dbReference>
<feature type="coiled-coil region" evidence="9">
    <location>
        <begin position="126"/>
        <end position="156"/>
    </location>
</feature>
<keyword evidence="12" id="KW-0496">Mitochondrion</keyword>
<keyword evidence="4 8" id="KW-0747">Spliceosome</keyword>
<evidence type="ECO:0000256" key="2">
    <source>
        <dbReference type="ARBA" id="ARBA00022664"/>
    </source>
</evidence>
<dbReference type="EMBL" id="CDSF01000013">
    <property type="protein sequence ID" value="CEO95115.1"/>
    <property type="molecule type" value="Genomic_DNA"/>
</dbReference>
<dbReference type="PANTHER" id="PTHR12111">
    <property type="entry name" value="SPLICING FACTOR YJU2"/>
    <property type="match status" value="1"/>
</dbReference>
<dbReference type="EMBL" id="OVEO01000005">
    <property type="protein sequence ID" value="SPQ96434.1"/>
    <property type="molecule type" value="Genomic_DNA"/>
</dbReference>
<keyword evidence="9" id="KW-0175">Coiled coil</keyword>
<keyword evidence="2" id="KW-0507">mRNA processing</keyword>
<evidence type="ECO:0000313" key="12">
    <source>
        <dbReference type="EMBL" id="SPQ96434.1"/>
    </source>
</evidence>
<sequence>MGERKVLNKYYPPDFDWTKLPRNRKPIDRQETVRTMLPMNVQCMSCGEFMYAGKKFNAKKELAIGEDYLTIKVYRFYIKCVMCSAQITFKTDPKNGSYVCESGAKRNFEPWREDAQEKEQAELVQEEEADDVMKALETRQQESKREMEQLEALESLKALSARHSQRTAEELLLAHQRKFQSTMDVLEAEDEEEVRQLFHSSDAPRICRRRIDDEDDDADGDREVGSNPFAEPAAATAADKEPSSTPQDPIAVVRRPVKRRRGVPDQGKSAPAGLLAASYGSDSD</sequence>
<evidence type="ECO:0000256" key="8">
    <source>
        <dbReference type="HAMAP-Rule" id="MF_03226"/>
    </source>
</evidence>
<dbReference type="Proteomes" id="UP000039324">
    <property type="component" value="Unassembled WGS sequence"/>
</dbReference>
<comment type="function">
    <text evidence="8">Part of the spliceosome which catalyzes two sequential transesterification reactions, first the excision of the non-coding intron from pre-mRNA and then the ligation of the coding exons to form the mature mRNA. Plays a role in stabilizing the structure of the spliceosome catalytic core and docking of the branch helix into the active site, producing 5'-exon and lariat intron-3'-intermediates.</text>
</comment>
<geneLocation type="mitochondrion" evidence="12"/>
<evidence type="ECO:0000256" key="10">
    <source>
        <dbReference type="SAM" id="MobiDB-lite"/>
    </source>
</evidence>
<dbReference type="GO" id="GO:0046872">
    <property type="term" value="F:metal ion binding"/>
    <property type="evidence" value="ECO:0007669"/>
    <property type="project" value="UniProtKB-KW"/>
</dbReference>
<evidence type="ECO:0000256" key="5">
    <source>
        <dbReference type="ARBA" id="ARBA00022833"/>
    </source>
</evidence>
<comment type="subcellular location">
    <subcellularLocation>
        <location evidence="1 8">Nucleus</location>
    </subcellularLocation>
</comment>
<reference evidence="11 13" key="1">
    <citation type="submission" date="2015-02" db="EMBL/GenBank/DDBJ databases">
        <authorList>
            <person name="Chooi Y.-H."/>
        </authorList>
    </citation>
    <scope>NUCLEOTIDE SEQUENCE [LARGE SCALE GENOMIC DNA]</scope>
    <source>
        <strain evidence="11">E3</strain>
    </source>
</reference>
<dbReference type="Proteomes" id="UP000290189">
    <property type="component" value="Unassembled WGS sequence"/>
</dbReference>
<dbReference type="OMA" id="PWRNEDE"/>
<dbReference type="OrthoDB" id="674963at2759"/>
<comment type="similarity">
    <text evidence="8">Belongs to the CWC16 family. YJU2 subfamily.</text>
</comment>
<evidence type="ECO:0000256" key="3">
    <source>
        <dbReference type="ARBA" id="ARBA00022723"/>
    </source>
</evidence>
<evidence type="ECO:0000256" key="4">
    <source>
        <dbReference type="ARBA" id="ARBA00022728"/>
    </source>
</evidence>
<feature type="binding site" evidence="8">
    <location>
        <position position="46"/>
    </location>
    <ligand>
        <name>Zn(2+)</name>
        <dbReference type="ChEBI" id="CHEBI:29105"/>
    </ligand>
</feature>
<dbReference type="HAMAP" id="MF_03226">
    <property type="entry name" value="YJU2"/>
    <property type="match status" value="1"/>
</dbReference>
<keyword evidence="13" id="KW-1185">Reference proteome</keyword>
<name>A0A0G4IJ61_PLABS</name>
<dbReference type="AlphaFoldDB" id="A0A0G4IJ61"/>